<dbReference type="eggNOG" id="COG1683">
    <property type="taxonomic scope" value="Bacteria"/>
</dbReference>
<feature type="domain" description="DUF1722" evidence="1">
    <location>
        <begin position="191"/>
        <end position="307"/>
    </location>
</feature>
<dbReference type="Pfam" id="PF04463">
    <property type="entry name" value="2-thiour_desulf"/>
    <property type="match status" value="1"/>
</dbReference>
<dbReference type="Pfam" id="PF08349">
    <property type="entry name" value="DUF1722"/>
    <property type="match status" value="1"/>
</dbReference>
<reference evidence="2 3" key="1">
    <citation type="submission" date="2014-10" db="EMBL/GenBank/DDBJ databases">
        <title>Draft genome of anammox bacterium scalindua brodae, obtained using differential coverage binning of sequence data from two enrichment reactors.</title>
        <authorList>
            <person name="Speth D.R."/>
            <person name="Russ L."/>
            <person name="Kartal B."/>
            <person name="Op den Camp H.J."/>
            <person name="Dutilh B.E."/>
            <person name="Jetten M.S."/>
        </authorList>
    </citation>
    <scope>NUCLEOTIDE SEQUENCE [LARGE SCALE GENOMIC DNA]</scope>
    <source>
        <strain evidence="2">RU1</strain>
    </source>
</reference>
<accession>A0A0B0EHU3</accession>
<dbReference type="AlphaFoldDB" id="A0A0B0EHU3"/>
<evidence type="ECO:0000313" key="2">
    <source>
        <dbReference type="EMBL" id="KHE92144.1"/>
    </source>
</evidence>
<dbReference type="InterPro" id="IPR017087">
    <property type="entry name" value="UCP037004"/>
</dbReference>
<dbReference type="InterPro" id="IPR013560">
    <property type="entry name" value="DUF1722"/>
</dbReference>
<protein>
    <recommendedName>
        <fullName evidence="1">DUF1722 domain-containing protein</fullName>
    </recommendedName>
</protein>
<dbReference type="PATRIC" id="fig|237368.3.peg.2262"/>
<dbReference type="PANTHER" id="PTHR30087">
    <property type="entry name" value="INNER MEMBRANE PROTEIN"/>
    <property type="match status" value="1"/>
</dbReference>
<evidence type="ECO:0000313" key="3">
    <source>
        <dbReference type="Proteomes" id="UP000030652"/>
    </source>
</evidence>
<comment type="caution">
    <text evidence="2">The sequence shown here is derived from an EMBL/GenBank/DDBJ whole genome shotgun (WGS) entry which is preliminary data.</text>
</comment>
<organism evidence="2 3">
    <name type="scientific">Candidatus Scalindua brodae</name>
    <dbReference type="NCBI Taxonomy" id="237368"/>
    <lineage>
        <taxon>Bacteria</taxon>
        <taxon>Pseudomonadati</taxon>
        <taxon>Planctomycetota</taxon>
        <taxon>Candidatus Brocadiia</taxon>
        <taxon>Candidatus Brocadiales</taxon>
        <taxon>Candidatus Scalinduaceae</taxon>
        <taxon>Candidatus Scalindua</taxon>
    </lineage>
</organism>
<dbReference type="PANTHER" id="PTHR30087:SF0">
    <property type="entry name" value="INNER MEMBRANE PROTEIN"/>
    <property type="match status" value="1"/>
</dbReference>
<dbReference type="eggNOG" id="COG3272">
    <property type="taxonomic scope" value="Bacteria"/>
</dbReference>
<dbReference type="PIRSF" id="PIRSF037004">
    <property type="entry name" value="UCP037004"/>
    <property type="match status" value="1"/>
</dbReference>
<sequence>MAEKIKIGISSCLLGEKVRYDGNHQLDRFITDTLGQYFEFIPVCPEIECGLSVPREPMHLFGSTESPSLITIKTGVDYTERMLTWVERKLKKLENENLCGFIFKSRSPSSGIRNVKVYKLSGTVTKTGQGLFGGAFMEHFPLIPVEDDGRLHNPRFRENLIERIFVLKRWQEFKKKGASMKDLIAFHTDHKLLIMAHSLKHYALLGSLIANTKKLKRENLLSGYIRNLMEGIKLIATVKKNTNVLQHIQGHFKKHLTSDEKQELLGIIESYRKEFVPIVVPITLLNHYVRKFNVSYLKRQYYLEPHPMELMLRNHV</sequence>
<dbReference type="InterPro" id="IPR007553">
    <property type="entry name" value="2-thiour_desulf"/>
</dbReference>
<proteinExistence type="predicted"/>
<gene>
    <name evidence="2" type="ORF">SCABRO_02094</name>
</gene>
<name>A0A0B0EHU3_9BACT</name>
<dbReference type="EMBL" id="JRYO01000148">
    <property type="protein sequence ID" value="KHE92144.1"/>
    <property type="molecule type" value="Genomic_DNA"/>
</dbReference>
<evidence type="ECO:0000259" key="1">
    <source>
        <dbReference type="Pfam" id="PF08349"/>
    </source>
</evidence>
<dbReference type="Proteomes" id="UP000030652">
    <property type="component" value="Unassembled WGS sequence"/>
</dbReference>